<feature type="transmembrane region" description="Helical" evidence="2">
    <location>
        <begin position="66"/>
        <end position="85"/>
    </location>
</feature>
<proteinExistence type="predicted"/>
<feature type="region of interest" description="Disordered" evidence="1">
    <location>
        <begin position="87"/>
        <end position="153"/>
    </location>
</feature>
<comment type="caution">
    <text evidence="3">The sequence shown here is derived from an EMBL/GenBank/DDBJ whole genome shotgun (WGS) entry which is preliminary data.</text>
</comment>
<feature type="compositionally biased region" description="Basic residues" evidence="1">
    <location>
        <begin position="114"/>
        <end position="132"/>
    </location>
</feature>
<feature type="compositionally biased region" description="Low complexity" evidence="1">
    <location>
        <begin position="88"/>
        <end position="102"/>
    </location>
</feature>
<evidence type="ECO:0000256" key="2">
    <source>
        <dbReference type="SAM" id="Phobius"/>
    </source>
</evidence>
<dbReference type="InterPro" id="IPR021401">
    <property type="entry name" value="DUF3040"/>
</dbReference>
<reference evidence="4" key="1">
    <citation type="journal article" date="2019" name="Int. J. Syst. Evol. Microbiol.">
        <title>The Global Catalogue of Microorganisms (GCM) 10K type strain sequencing project: providing services to taxonomists for standard genome sequencing and annotation.</title>
        <authorList>
            <consortium name="The Broad Institute Genomics Platform"/>
            <consortium name="The Broad Institute Genome Sequencing Center for Infectious Disease"/>
            <person name="Wu L."/>
            <person name="Ma J."/>
        </authorList>
    </citation>
    <scope>NUCLEOTIDE SEQUENCE [LARGE SCALE GENOMIC DNA]</scope>
    <source>
        <strain evidence="4">CGMCC 1.12477</strain>
    </source>
</reference>
<gene>
    <name evidence="3" type="ORF">ACFSDE_02845</name>
</gene>
<keyword evidence="4" id="KW-1185">Reference proteome</keyword>
<feature type="compositionally biased region" description="Basic residues" evidence="1">
    <location>
        <begin position="144"/>
        <end position="153"/>
    </location>
</feature>
<dbReference type="Proteomes" id="UP001597351">
    <property type="component" value="Unassembled WGS sequence"/>
</dbReference>
<dbReference type="Pfam" id="PF11239">
    <property type="entry name" value="DUF3040"/>
    <property type="match status" value="1"/>
</dbReference>
<evidence type="ECO:0000256" key="1">
    <source>
        <dbReference type="SAM" id="MobiDB-lite"/>
    </source>
</evidence>
<evidence type="ECO:0000313" key="3">
    <source>
        <dbReference type="EMBL" id="MFD1945716.1"/>
    </source>
</evidence>
<dbReference type="EMBL" id="JBHUGD010000001">
    <property type="protein sequence ID" value="MFD1945716.1"/>
    <property type="molecule type" value="Genomic_DNA"/>
</dbReference>
<accession>A0ABW4TKZ8</accession>
<sequence>MPLSEEELRLLEQMERALVEEDPKFASTLRGTSLRSVARRRAILAGVVFIGGIALLMVGVTVHWAWGIAGFLVMLGAATLGLAAIRGQRPSAAQPQQAPEAPTADGLTLIQGGRKQRRPKAPKAPKQSRSRSHGSFMERMEQRWRRRRESGGF</sequence>
<evidence type="ECO:0000313" key="4">
    <source>
        <dbReference type="Proteomes" id="UP001597351"/>
    </source>
</evidence>
<keyword evidence="2" id="KW-0812">Transmembrane</keyword>
<keyword evidence="2" id="KW-1133">Transmembrane helix</keyword>
<feature type="transmembrane region" description="Helical" evidence="2">
    <location>
        <begin position="42"/>
        <end position="60"/>
    </location>
</feature>
<name>A0ABW4TKZ8_9ACTN</name>
<organism evidence="3 4">
    <name type="scientific">Nocardioides aestuarii</name>
    <dbReference type="NCBI Taxonomy" id="252231"/>
    <lineage>
        <taxon>Bacteria</taxon>
        <taxon>Bacillati</taxon>
        <taxon>Actinomycetota</taxon>
        <taxon>Actinomycetes</taxon>
        <taxon>Propionibacteriales</taxon>
        <taxon>Nocardioidaceae</taxon>
        <taxon>Nocardioides</taxon>
    </lineage>
</organism>
<dbReference type="RefSeq" id="WP_343915382.1">
    <property type="nucleotide sequence ID" value="NZ_BAAAJT010000002.1"/>
</dbReference>
<protein>
    <submittedName>
        <fullName evidence="3">DUF3040 domain-containing protein</fullName>
    </submittedName>
</protein>
<keyword evidence="2" id="KW-0472">Membrane</keyword>